<dbReference type="AlphaFoldDB" id="A0AA91PVJ2"/>
<proteinExistence type="predicted"/>
<evidence type="ECO:0000313" key="1">
    <source>
        <dbReference type="EMBL" id="OVF05179.1"/>
    </source>
</evidence>
<dbReference type="KEGG" id="clus:A9F13_24g00847"/>
<name>A0AA91PVJ2_CLALS</name>
<gene>
    <name evidence="1" type="ORF">A9F13_24g00847</name>
</gene>
<accession>A0AA91PVJ2</accession>
<organism evidence="1 2">
    <name type="scientific">Clavispora lusitaniae</name>
    <name type="common">Candida lusitaniae</name>
    <dbReference type="NCBI Taxonomy" id="36911"/>
    <lineage>
        <taxon>Eukaryota</taxon>
        <taxon>Fungi</taxon>
        <taxon>Dikarya</taxon>
        <taxon>Ascomycota</taxon>
        <taxon>Saccharomycotina</taxon>
        <taxon>Pichiomycetes</taxon>
        <taxon>Metschnikowiaceae</taxon>
        <taxon>Clavispora</taxon>
    </lineage>
</organism>
<evidence type="ECO:0000313" key="2">
    <source>
        <dbReference type="Proteomes" id="UP000195602"/>
    </source>
</evidence>
<sequence length="125" mass="14299">MCDSKCNNGTNVVMFQYIQNACDYTKVVVPPDKGNRLVPGNYDVCMGSCLNLTEAQINVQSDWLYTYLVEYEQTEPYLRMIGSTIYGDIDDIRKRRFSSIPDCGCEAIHMRVNNGPPDSRNRRDL</sequence>
<reference evidence="1 2" key="1">
    <citation type="submission" date="2017-04" db="EMBL/GenBank/DDBJ databases">
        <title>Draft genome of the yeast Clavispora lusitaniae type strain CBS 6936.</title>
        <authorList>
            <person name="Durrens P."/>
            <person name="Klopp C."/>
            <person name="Biteau N."/>
            <person name="Fitton-Ouhabi V."/>
            <person name="Dementhon K."/>
            <person name="Accoceberry I."/>
            <person name="Sherman D.J."/>
            <person name="Noel T."/>
        </authorList>
    </citation>
    <scope>NUCLEOTIDE SEQUENCE [LARGE SCALE GENOMIC DNA]</scope>
    <source>
        <strain evidence="1 2">CBS 6936</strain>
    </source>
</reference>
<dbReference type="EMBL" id="LYUB02000024">
    <property type="protein sequence ID" value="OVF05179.1"/>
    <property type="molecule type" value="Genomic_DNA"/>
</dbReference>
<dbReference type="Proteomes" id="UP000195602">
    <property type="component" value="Unassembled WGS sequence"/>
</dbReference>
<protein>
    <submittedName>
        <fullName evidence="1">Uncharacterized protein</fullName>
    </submittedName>
</protein>
<comment type="caution">
    <text evidence="1">The sequence shown here is derived from an EMBL/GenBank/DDBJ whole genome shotgun (WGS) entry which is preliminary data.</text>
</comment>